<evidence type="ECO:0000256" key="4">
    <source>
        <dbReference type="ARBA" id="ARBA00022840"/>
    </source>
</evidence>
<dbReference type="AlphaFoldDB" id="A0A6I2KXU2"/>
<evidence type="ECO:0000256" key="1">
    <source>
        <dbReference type="ARBA" id="ARBA00022679"/>
    </source>
</evidence>
<proteinExistence type="predicted"/>
<comment type="catalytic activity">
    <reaction evidence="7">
        <text>L-tyrosyl-[protein] + ATP = O-(5'-adenylyl)-L-tyrosyl-[protein] + diphosphate</text>
        <dbReference type="Rhea" id="RHEA:54288"/>
        <dbReference type="Rhea" id="RHEA-COMP:10136"/>
        <dbReference type="Rhea" id="RHEA-COMP:13846"/>
        <dbReference type="ChEBI" id="CHEBI:30616"/>
        <dbReference type="ChEBI" id="CHEBI:33019"/>
        <dbReference type="ChEBI" id="CHEBI:46858"/>
        <dbReference type="ChEBI" id="CHEBI:83624"/>
        <dbReference type="EC" id="2.7.7.108"/>
    </reaction>
</comment>
<dbReference type="EC" id="2.7.7.108" evidence="5"/>
<dbReference type="Pfam" id="PF02661">
    <property type="entry name" value="Fic"/>
    <property type="match status" value="1"/>
</dbReference>
<dbReference type="RefSeq" id="WP_154376629.1">
    <property type="nucleotide sequence ID" value="NZ_WKJK01000005.1"/>
</dbReference>
<comment type="caution">
    <text evidence="9">The sequence shown here is derived from an EMBL/GenBank/DDBJ whole genome shotgun (WGS) entry which is preliminary data.</text>
</comment>
<dbReference type="NCBIfam" id="NF007672">
    <property type="entry name" value="PRK10347.1"/>
    <property type="match status" value="1"/>
</dbReference>
<evidence type="ECO:0000256" key="3">
    <source>
        <dbReference type="ARBA" id="ARBA00022741"/>
    </source>
</evidence>
<evidence type="ECO:0000256" key="2">
    <source>
        <dbReference type="ARBA" id="ARBA00022695"/>
    </source>
</evidence>
<evidence type="ECO:0000256" key="7">
    <source>
        <dbReference type="ARBA" id="ARBA00048696"/>
    </source>
</evidence>
<keyword evidence="1 9" id="KW-0808">Transferase</keyword>
<dbReference type="Gene3D" id="1.10.3290.10">
    <property type="entry name" value="Fido-like domain"/>
    <property type="match status" value="1"/>
</dbReference>
<keyword evidence="3" id="KW-0547">Nucleotide-binding</keyword>
<dbReference type="EMBL" id="WKJK01000005">
    <property type="protein sequence ID" value="MRW90818.1"/>
    <property type="molecule type" value="Genomic_DNA"/>
</dbReference>
<dbReference type="GO" id="GO:0051302">
    <property type="term" value="P:regulation of cell division"/>
    <property type="evidence" value="ECO:0007669"/>
    <property type="project" value="TreeGrafter"/>
</dbReference>
<dbReference type="GO" id="GO:0070733">
    <property type="term" value="F:AMPylase activity"/>
    <property type="evidence" value="ECO:0007669"/>
    <property type="project" value="UniProtKB-EC"/>
</dbReference>
<dbReference type="GO" id="GO:0005524">
    <property type="term" value="F:ATP binding"/>
    <property type="evidence" value="ECO:0007669"/>
    <property type="project" value="UniProtKB-KW"/>
</dbReference>
<dbReference type="PROSITE" id="PS51459">
    <property type="entry name" value="FIDO"/>
    <property type="match status" value="1"/>
</dbReference>
<dbReference type="Proteomes" id="UP000433309">
    <property type="component" value="Unassembled WGS sequence"/>
</dbReference>
<dbReference type="InterPro" id="IPR036597">
    <property type="entry name" value="Fido-like_dom_sf"/>
</dbReference>
<evidence type="ECO:0000313" key="10">
    <source>
        <dbReference type="Proteomes" id="UP000433309"/>
    </source>
</evidence>
<gene>
    <name evidence="9" type="ORF">GJ699_12535</name>
</gene>
<sequence length="197" mass="22735">MPDKYGEGQDIYCYPDSNVLVNLLGITDNDTLSAAEVEFTRFRLEQYVPTSFNYFSLAILKDIHHFLFQDLYKWAGDVRTVDISKGSTRFAHCDFIESSAQKLFDQLAQENYLNHLPQKEFVSRLAFFYSELNAIHPFRDGNGRAQRVLFECIAVSAGYQLRWQAIDVEHWMRANAESFFGRLEPLTAQLGQAVSRL</sequence>
<feature type="domain" description="Fido" evidence="8">
    <location>
        <begin position="55"/>
        <end position="192"/>
    </location>
</feature>
<evidence type="ECO:0000313" key="9">
    <source>
        <dbReference type="EMBL" id="MRW90818.1"/>
    </source>
</evidence>
<keyword evidence="4" id="KW-0067">ATP-binding</keyword>
<dbReference type="PANTHER" id="PTHR39560">
    <property type="entry name" value="PROTEIN ADENYLYLTRANSFERASE FIC-RELATED"/>
    <property type="match status" value="1"/>
</dbReference>
<dbReference type="PANTHER" id="PTHR39560:SF1">
    <property type="entry name" value="PROTEIN ADENYLYLTRANSFERASE FIC-RELATED"/>
    <property type="match status" value="1"/>
</dbReference>
<name>A0A6I2KXU2_9BURK</name>
<comment type="catalytic activity">
    <reaction evidence="6">
        <text>L-threonyl-[protein] + ATP = 3-O-(5'-adenylyl)-L-threonyl-[protein] + diphosphate</text>
        <dbReference type="Rhea" id="RHEA:54292"/>
        <dbReference type="Rhea" id="RHEA-COMP:11060"/>
        <dbReference type="Rhea" id="RHEA-COMP:13847"/>
        <dbReference type="ChEBI" id="CHEBI:30013"/>
        <dbReference type="ChEBI" id="CHEBI:30616"/>
        <dbReference type="ChEBI" id="CHEBI:33019"/>
        <dbReference type="ChEBI" id="CHEBI:138113"/>
        <dbReference type="EC" id="2.7.7.108"/>
    </reaction>
</comment>
<dbReference type="InterPro" id="IPR003812">
    <property type="entry name" value="Fido"/>
</dbReference>
<keyword evidence="10" id="KW-1185">Reference proteome</keyword>
<dbReference type="SUPFAM" id="SSF140931">
    <property type="entry name" value="Fic-like"/>
    <property type="match status" value="1"/>
</dbReference>
<accession>A0A6I2KXU2</accession>
<evidence type="ECO:0000259" key="8">
    <source>
        <dbReference type="PROSITE" id="PS51459"/>
    </source>
</evidence>
<organism evidence="9 10">
    <name type="scientific">Duganella guangzhouensis</name>
    <dbReference type="NCBI Taxonomy" id="2666084"/>
    <lineage>
        <taxon>Bacteria</taxon>
        <taxon>Pseudomonadati</taxon>
        <taxon>Pseudomonadota</taxon>
        <taxon>Betaproteobacteria</taxon>
        <taxon>Burkholderiales</taxon>
        <taxon>Oxalobacteraceae</taxon>
        <taxon>Telluria group</taxon>
        <taxon>Duganella</taxon>
    </lineage>
</organism>
<protein>
    <recommendedName>
        <fullName evidence="5">protein adenylyltransferase</fullName>
        <ecNumber evidence="5">2.7.7.108</ecNumber>
    </recommendedName>
</protein>
<reference evidence="9 10" key="1">
    <citation type="submission" date="2019-11" db="EMBL/GenBank/DDBJ databases">
        <title>Novel species isolated from a subtropical stream in China.</title>
        <authorList>
            <person name="Lu H."/>
        </authorList>
    </citation>
    <scope>NUCLEOTIDE SEQUENCE [LARGE SCALE GENOMIC DNA]</scope>
    <source>
        <strain evidence="9 10">FT80W</strain>
    </source>
</reference>
<keyword evidence="2" id="KW-0548">Nucleotidyltransferase</keyword>
<evidence type="ECO:0000256" key="6">
    <source>
        <dbReference type="ARBA" id="ARBA00047939"/>
    </source>
</evidence>
<evidence type="ECO:0000256" key="5">
    <source>
        <dbReference type="ARBA" id="ARBA00034531"/>
    </source>
</evidence>